<evidence type="ECO:0000313" key="3">
    <source>
        <dbReference type="Proteomes" id="UP001152651"/>
    </source>
</evidence>
<sequence>MEFYENRSKRPFIGLVWLWQALRKWYDRERTRRVLDRMTDAQLKDVGLSRDDYR</sequence>
<comment type="caution">
    <text evidence="2">The sequence shown here is derived from an EMBL/GenBank/DDBJ whole genome shotgun (WGS) entry which is preliminary data.</text>
</comment>
<dbReference type="GeneID" id="99808684"/>
<protein>
    <submittedName>
        <fullName evidence="2">Conserved small protein</fullName>
    </submittedName>
</protein>
<dbReference type="EMBL" id="CALSBS010000032">
    <property type="protein sequence ID" value="CAH6661930.1"/>
    <property type="molecule type" value="Genomic_DNA"/>
</dbReference>
<evidence type="ECO:0000259" key="1">
    <source>
        <dbReference type="Pfam" id="PF06568"/>
    </source>
</evidence>
<feature type="domain" description="YjiS-like" evidence="1">
    <location>
        <begin position="18"/>
        <end position="52"/>
    </location>
</feature>
<gene>
    <name evidence="2" type="ORF">FBBNIHIM_22750</name>
</gene>
<evidence type="ECO:0000313" key="2">
    <source>
        <dbReference type="EMBL" id="CAH6661930.1"/>
    </source>
</evidence>
<dbReference type="InterPro" id="IPR009506">
    <property type="entry name" value="YjiS-like"/>
</dbReference>
<dbReference type="Pfam" id="PF06568">
    <property type="entry name" value="YjiS-like"/>
    <property type="match status" value="1"/>
</dbReference>
<proteinExistence type="predicted"/>
<dbReference type="RefSeq" id="WP_113858164.1">
    <property type="nucleotide sequence ID" value="NZ_CALSBS010000032.1"/>
</dbReference>
<dbReference type="Proteomes" id="UP001152651">
    <property type="component" value="Unassembled WGS sequence"/>
</dbReference>
<accession>A0ABN8TGH4</accession>
<name>A0ABN8TGH4_9ENTR</name>
<organism evidence="2 3">
    <name type="scientific">Pseudocitrobacter vendiensis</name>
    <dbReference type="NCBI Taxonomy" id="2488306"/>
    <lineage>
        <taxon>Bacteria</taxon>
        <taxon>Pseudomonadati</taxon>
        <taxon>Pseudomonadota</taxon>
        <taxon>Gammaproteobacteria</taxon>
        <taxon>Enterobacterales</taxon>
        <taxon>Enterobacteriaceae</taxon>
        <taxon>Pseudocitrobacter</taxon>
    </lineage>
</organism>
<keyword evidence="3" id="KW-1185">Reference proteome</keyword>
<reference evidence="2" key="1">
    <citation type="submission" date="2022-05" db="EMBL/GenBank/DDBJ databases">
        <authorList>
            <person name="Blom J."/>
        </authorList>
    </citation>
    <scope>NUCLEOTIDE SEQUENCE</scope>
    <source>
        <strain evidence="2">Type strain: CPO20170097</strain>
    </source>
</reference>